<reference evidence="2" key="1">
    <citation type="journal article" date="2022" name="Mol. Ecol. Resour.">
        <title>The genomes of chicory, endive, great burdock and yacon provide insights into Asteraceae palaeo-polyploidization history and plant inulin production.</title>
        <authorList>
            <person name="Fan W."/>
            <person name="Wang S."/>
            <person name="Wang H."/>
            <person name="Wang A."/>
            <person name="Jiang F."/>
            <person name="Liu H."/>
            <person name="Zhao H."/>
            <person name="Xu D."/>
            <person name="Zhang Y."/>
        </authorList>
    </citation>
    <scope>NUCLEOTIDE SEQUENCE [LARGE SCALE GENOMIC DNA]</scope>
    <source>
        <strain evidence="2">cv. Yunnan</strain>
    </source>
</reference>
<accession>A0ACB8XZ04</accession>
<proteinExistence type="predicted"/>
<reference evidence="1 2" key="2">
    <citation type="journal article" date="2022" name="Mol. Ecol. Resour.">
        <title>The genomes of chicory, endive, great burdock and yacon provide insights into Asteraceae paleo-polyploidization history and plant inulin production.</title>
        <authorList>
            <person name="Fan W."/>
            <person name="Wang S."/>
            <person name="Wang H."/>
            <person name="Wang A."/>
            <person name="Jiang F."/>
            <person name="Liu H."/>
            <person name="Zhao H."/>
            <person name="Xu D."/>
            <person name="Zhang Y."/>
        </authorList>
    </citation>
    <scope>NUCLEOTIDE SEQUENCE [LARGE SCALE GENOMIC DNA]</scope>
    <source>
        <strain evidence="2">cv. Yunnan</strain>
        <tissue evidence="1">Leaves</tissue>
    </source>
</reference>
<gene>
    <name evidence="1" type="ORF">L1987_86155</name>
</gene>
<keyword evidence="2" id="KW-1185">Reference proteome</keyword>
<organism evidence="1 2">
    <name type="scientific">Smallanthus sonchifolius</name>
    <dbReference type="NCBI Taxonomy" id="185202"/>
    <lineage>
        <taxon>Eukaryota</taxon>
        <taxon>Viridiplantae</taxon>
        <taxon>Streptophyta</taxon>
        <taxon>Embryophyta</taxon>
        <taxon>Tracheophyta</taxon>
        <taxon>Spermatophyta</taxon>
        <taxon>Magnoliopsida</taxon>
        <taxon>eudicotyledons</taxon>
        <taxon>Gunneridae</taxon>
        <taxon>Pentapetalae</taxon>
        <taxon>asterids</taxon>
        <taxon>campanulids</taxon>
        <taxon>Asterales</taxon>
        <taxon>Asteraceae</taxon>
        <taxon>Asteroideae</taxon>
        <taxon>Heliantheae alliance</taxon>
        <taxon>Millerieae</taxon>
        <taxon>Smallanthus</taxon>
    </lineage>
</organism>
<name>A0ACB8XZ04_9ASTR</name>
<dbReference type="Proteomes" id="UP001056120">
    <property type="component" value="Linkage Group LG29"/>
</dbReference>
<protein>
    <submittedName>
        <fullName evidence="1">Uncharacterized protein</fullName>
    </submittedName>
</protein>
<evidence type="ECO:0000313" key="2">
    <source>
        <dbReference type="Proteomes" id="UP001056120"/>
    </source>
</evidence>
<dbReference type="EMBL" id="CM042046">
    <property type="protein sequence ID" value="KAI3676544.1"/>
    <property type="molecule type" value="Genomic_DNA"/>
</dbReference>
<sequence length="147" mass="16569">MGLASHQAINQFKDLMDKVEEPLKRTFKLVDSLQLRLQNEIDDILARVCDSQLIGLSGYTKQGLPVFAIGVGLSTFDKASIHYYVQSHIQINEYRDRVILPEATKRNGRYIGKCVKVLDMSGLKLSALNQIKLLTTISTVDDLNYPE</sequence>
<comment type="caution">
    <text evidence="1">The sequence shown here is derived from an EMBL/GenBank/DDBJ whole genome shotgun (WGS) entry which is preliminary data.</text>
</comment>
<evidence type="ECO:0000313" key="1">
    <source>
        <dbReference type="EMBL" id="KAI3676544.1"/>
    </source>
</evidence>